<evidence type="ECO:0000256" key="3">
    <source>
        <dbReference type="ARBA" id="ARBA00022692"/>
    </source>
</evidence>
<evidence type="ECO:0000256" key="7">
    <source>
        <dbReference type="ARBA" id="ARBA00041344"/>
    </source>
</evidence>
<feature type="transmembrane region" description="Helical" evidence="9">
    <location>
        <begin position="149"/>
        <end position="170"/>
    </location>
</feature>
<protein>
    <recommendedName>
        <fullName evidence="6">Complex I assembly factor TIMMDC1, mitochondrial</fullName>
    </recommendedName>
    <alternativeName>
        <fullName evidence="7">Translocase of inner mitochondrial membrane domain-containing protein 1</fullName>
    </alternativeName>
</protein>
<accession>A0A8S1FDK8</accession>
<evidence type="ECO:0000256" key="6">
    <source>
        <dbReference type="ARBA" id="ARBA00040778"/>
    </source>
</evidence>
<evidence type="ECO:0000256" key="8">
    <source>
        <dbReference type="SAM" id="MobiDB-lite"/>
    </source>
</evidence>
<keyword evidence="11" id="KW-1185">Reference proteome</keyword>
<dbReference type="EMBL" id="CADEPM010000009">
    <property type="protein sequence ID" value="CAB3409867.1"/>
    <property type="molecule type" value="Genomic_DNA"/>
</dbReference>
<evidence type="ECO:0000256" key="1">
    <source>
        <dbReference type="ARBA" id="ARBA00004141"/>
    </source>
</evidence>
<name>A0A8S1FDK8_9PELO</name>
<comment type="subcellular location">
    <subcellularLocation>
        <location evidence="1">Membrane</location>
        <topology evidence="1">Multi-pass membrane protein</topology>
    </subcellularLocation>
</comment>
<dbReference type="OrthoDB" id="5826189at2759"/>
<comment type="similarity">
    <text evidence="2">Belongs to the Tim17/Tim22/Tim23 family.</text>
</comment>
<dbReference type="GO" id="GO:0005739">
    <property type="term" value="C:mitochondrion"/>
    <property type="evidence" value="ECO:0007669"/>
    <property type="project" value="TreeGrafter"/>
</dbReference>
<feature type="transmembrane region" description="Helical" evidence="9">
    <location>
        <begin position="202"/>
        <end position="221"/>
    </location>
</feature>
<evidence type="ECO:0000313" key="11">
    <source>
        <dbReference type="Proteomes" id="UP000494206"/>
    </source>
</evidence>
<feature type="transmembrane region" description="Helical" evidence="9">
    <location>
        <begin position="177"/>
        <end position="196"/>
    </location>
</feature>
<dbReference type="PANTHER" id="PTHR13002:SF1">
    <property type="entry name" value="COMPLEX I ASSEMBLY FACTOR TIMMDC1, MITOCHONDRIAL"/>
    <property type="match status" value="1"/>
</dbReference>
<keyword evidence="3 9" id="KW-0812">Transmembrane</keyword>
<dbReference type="AlphaFoldDB" id="A0A8S1FDK8"/>
<dbReference type="PANTHER" id="PTHR13002">
    <property type="entry name" value="C3ORF1 PROTEIN-RELATED"/>
    <property type="match status" value="1"/>
</dbReference>
<evidence type="ECO:0000313" key="10">
    <source>
        <dbReference type="EMBL" id="CAB3409867.1"/>
    </source>
</evidence>
<evidence type="ECO:0000256" key="5">
    <source>
        <dbReference type="ARBA" id="ARBA00023136"/>
    </source>
</evidence>
<dbReference type="InterPro" id="IPR055299">
    <property type="entry name" value="TIMMDC1"/>
</dbReference>
<keyword evidence="5 9" id="KW-0472">Membrane</keyword>
<reference evidence="10 11" key="1">
    <citation type="submission" date="2020-04" db="EMBL/GenBank/DDBJ databases">
        <authorList>
            <person name="Laetsch R D."/>
            <person name="Stevens L."/>
            <person name="Kumar S."/>
            <person name="Blaxter L. M."/>
        </authorList>
    </citation>
    <scope>NUCLEOTIDE SEQUENCE [LARGE SCALE GENOMIC DNA]</scope>
</reference>
<dbReference type="GO" id="GO:0032981">
    <property type="term" value="P:mitochondrial respiratory chain complex I assembly"/>
    <property type="evidence" value="ECO:0007669"/>
    <property type="project" value="InterPro"/>
</dbReference>
<evidence type="ECO:0000256" key="4">
    <source>
        <dbReference type="ARBA" id="ARBA00022989"/>
    </source>
</evidence>
<evidence type="ECO:0000256" key="2">
    <source>
        <dbReference type="ARBA" id="ARBA00008444"/>
    </source>
</evidence>
<organism evidence="10 11">
    <name type="scientific">Caenorhabditis bovis</name>
    <dbReference type="NCBI Taxonomy" id="2654633"/>
    <lineage>
        <taxon>Eukaryota</taxon>
        <taxon>Metazoa</taxon>
        <taxon>Ecdysozoa</taxon>
        <taxon>Nematoda</taxon>
        <taxon>Chromadorea</taxon>
        <taxon>Rhabditida</taxon>
        <taxon>Rhabditina</taxon>
        <taxon>Rhabditomorpha</taxon>
        <taxon>Rhabditoidea</taxon>
        <taxon>Rhabditidae</taxon>
        <taxon>Peloderinae</taxon>
        <taxon>Caenorhabditis</taxon>
    </lineage>
</organism>
<sequence length="285" mass="31428">MPEEEKTSSGGWWSWIGLGGSSATHLTNDRPQDIQTIHKSATTEKSEPSTSAEIIRPGPVNQVKNSDETGWDRVKALYNKGTMETDIVERVVRMSFLGGFIVGGATGYAQAKHAYDVNNVGRKYLSPRDAVKRNIDYAIVRFAKGGFGVGFKCALISGSIVLLTTHLAAYRDRFSSWYFPAISALVGGVFTFPVGLLGSVKAVGLGVSSGLTLSAVVHLYAMSIDKPVAEAYRTFKRDYEKELKTALEWDLRVEQLMKDENITWRQTAVKRLKQLDQQKLAANDD</sequence>
<keyword evidence="4 9" id="KW-1133">Transmembrane helix</keyword>
<comment type="caution">
    <text evidence="10">The sequence shown here is derived from an EMBL/GenBank/DDBJ whole genome shotgun (WGS) entry which is preliminary data.</text>
</comment>
<feature type="region of interest" description="Disordered" evidence="8">
    <location>
        <begin position="40"/>
        <end position="66"/>
    </location>
</feature>
<dbReference type="Proteomes" id="UP000494206">
    <property type="component" value="Unassembled WGS sequence"/>
</dbReference>
<dbReference type="GO" id="GO:0016020">
    <property type="term" value="C:membrane"/>
    <property type="evidence" value="ECO:0007669"/>
    <property type="project" value="UniProtKB-SubCell"/>
</dbReference>
<evidence type="ECO:0000256" key="9">
    <source>
        <dbReference type="SAM" id="Phobius"/>
    </source>
</evidence>
<proteinExistence type="inferred from homology"/>
<gene>
    <name evidence="10" type="ORF">CBOVIS_LOCUS11466</name>
</gene>